<dbReference type="PRINTS" id="PR00036">
    <property type="entry name" value="HTHLACI"/>
</dbReference>
<feature type="domain" description="HTH lacI-type" evidence="5">
    <location>
        <begin position="3"/>
        <end position="57"/>
    </location>
</feature>
<dbReference type="Pfam" id="PF00356">
    <property type="entry name" value="LacI"/>
    <property type="match status" value="1"/>
</dbReference>
<dbReference type="Pfam" id="PF13377">
    <property type="entry name" value="Peripla_BP_3"/>
    <property type="match status" value="1"/>
</dbReference>
<dbReference type="Gene3D" id="3.40.50.2300">
    <property type="match status" value="2"/>
</dbReference>
<dbReference type="OrthoDB" id="9775106at2"/>
<dbReference type="PANTHER" id="PTHR30146">
    <property type="entry name" value="LACI-RELATED TRANSCRIPTIONAL REPRESSOR"/>
    <property type="match status" value="1"/>
</dbReference>
<dbReference type="GO" id="GO:0000976">
    <property type="term" value="F:transcription cis-regulatory region binding"/>
    <property type="evidence" value="ECO:0007669"/>
    <property type="project" value="TreeGrafter"/>
</dbReference>
<dbReference type="PROSITE" id="PS50932">
    <property type="entry name" value="HTH_LACI_2"/>
    <property type="match status" value="1"/>
</dbReference>
<dbReference type="InterPro" id="IPR046335">
    <property type="entry name" value="LacI/GalR-like_sensor"/>
</dbReference>
<evidence type="ECO:0000313" key="6">
    <source>
        <dbReference type="EMBL" id="ANF98463.1"/>
    </source>
</evidence>
<dbReference type="InterPro" id="IPR000843">
    <property type="entry name" value="HTH_LacI"/>
</dbReference>
<proteinExistence type="predicted"/>
<gene>
    <name evidence="6" type="ORF">AR543_22375</name>
</gene>
<keyword evidence="4" id="KW-0804">Transcription</keyword>
<dbReference type="STRING" id="1616788.AR543_22375"/>
<dbReference type="CDD" id="cd06267">
    <property type="entry name" value="PBP1_LacI_sugar_binding-like"/>
    <property type="match status" value="1"/>
</dbReference>
<dbReference type="RefSeq" id="WP_060536501.1">
    <property type="nucleotide sequence ID" value="NZ_CP013023.1"/>
</dbReference>
<evidence type="ECO:0000259" key="5">
    <source>
        <dbReference type="PROSITE" id="PS50932"/>
    </source>
</evidence>
<dbReference type="SUPFAM" id="SSF53822">
    <property type="entry name" value="Periplasmic binding protein-like I"/>
    <property type="match status" value="1"/>
</dbReference>
<dbReference type="KEGG" id="pbv:AR543_22375"/>
<dbReference type="SUPFAM" id="SSF47413">
    <property type="entry name" value="lambda repressor-like DNA-binding domains"/>
    <property type="match status" value="1"/>
</dbReference>
<dbReference type="AlphaFoldDB" id="A0A172ZLP3"/>
<evidence type="ECO:0000256" key="4">
    <source>
        <dbReference type="ARBA" id="ARBA00023163"/>
    </source>
</evidence>
<sequence length="335" mass="37218">MAATIKDIARLANVSHTTVSRALNNSPLIKEVTKRKIMEIAREVNYIPNYNAKSLVLQRSHTIGLFFTSISTGTSSSFFAATIRGVNSVVGIGYNLFVRGIDDYEDFSTIHRKRFDGIILMSQSDADNEFIEHVLEQNIPLVVLNRLIPGGDFVNIVSNDREGSREAGRYLIEQGHERIAIIEGIKGFKSTEQRRAGFLEAIEQSGKTVPQEYRIAGDYTTESGHQAMRQLLQLPTPPTAVFCSNDDMAIGAMNAAYALGYNVPEDVSVIGFDDINFARYTNPALTTVKRPIEQISAHGAEKIMERIEEDANREELIFLETQLIERQSAAVRSGS</sequence>
<protein>
    <submittedName>
        <fullName evidence="6">LacI family transcriptional regulator</fullName>
    </submittedName>
</protein>
<evidence type="ECO:0000256" key="1">
    <source>
        <dbReference type="ARBA" id="ARBA00022491"/>
    </source>
</evidence>
<organism evidence="6 7">
    <name type="scientific">Paenibacillus bovis</name>
    <dbReference type="NCBI Taxonomy" id="1616788"/>
    <lineage>
        <taxon>Bacteria</taxon>
        <taxon>Bacillati</taxon>
        <taxon>Bacillota</taxon>
        <taxon>Bacilli</taxon>
        <taxon>Bacillales</taxon>
        <taxon>Paenibacillaceae</taxon>
        <taxon>Paenibacillus</taxon>
    </lineage>
</organism>
<evidence type="ECO:0000313" key="7">
    <source>
        <dbReference type="Proteomes" id="UP000078148"/>
    </source>
</evidence>
<dbReference type="EMBL" id="CP013023">
    <property type="protein sequence ID" value="ANF98463.1"/>
    <property type="molecule type" value="Genomic_DNA"/>
</dbReference>
<evidence type="ECO:0000256" key="2">
    <source>
        <dbReference type="ARBA" id="ARBA00023015"/>
    </source>
</evidence>
<keyword evidence="2" id="KW-0805">Transcription regulation</keyword>
<dbReference type="PROSITE" id="PS00356">
    <property type="entry name" value="HTH_LACI_1"/>
    <property type="match status" value="1"/>
</dbReference>
<dbReference type="GO" id="GO:0003700">
    <property type="term" value="F:DNA-binding transcription factor activity"/>
    <property type="evidence" value="ECO:0007669"/>
    <property type="project" value="TreeGrafter"/>
</dbReference>
<dbReference type="Proteomes" id="UP000078148">
    <property type="component" value="Chromosome"/>
</dbReference>
<evidence type="ECO:0000256" key="3">
    <source>
        <dbReference type="ARBA" id="ARBA00023125"/>
    </source>
</evidence>
<dbReference type="CDD" id="cd01392">
    <property type="entry name" value="HTH_LacI"/>
    <property type="match status" value="1"/>
</dbReference>
<dbReference type="InterPro" id="IPR028082">
    <property type="entry name" value="Peripla_BP_I"/>
</dbReference>
<dbReference type="PANTHER" id="PTHR30146:SF148">
    <property type="entry name" value="HTH-TYPE TRANSCRIPTIONAL REPRESSOR PURR-RELATED"/>
    <property type="match status" value="1"/>
</dbReference>
<keyword evidence="1" id="KW-0678">Repressor</keyword>
<accession>A0A172ZLP3</accession>
<reference evidence="6 7" key="2">
    <citation type="journal article" date="2016" name="Int. J. Syst. Evol. Microbiol.">
        <title>Paenibacillus bovis sp. nov., isolated from raw yak (Bos grunniens) milk.</title>
        <authorList>
            <person name="Gao C."/>
            <person name="Han J."/>
            <person name="Liu Z."/>
            <person name="Xu X."/>
            <person name="Hang F."/>
            <person name="Wu Z."/>
        </authorList>
    </citation>
    <scope>NUCLEOTIDE SEQUENCE [LARGE SCALE GENOMIC DNA]</scope>
    <source>
        <strain evidence="6 7">BD3526</strain>
    </source>
</reference>
<keyword evidence="7" id="KW-1185">Reference proteome</keyword>
<dbReference type="InterPro" id="IPR010982">
    <property type="entry name" value="Lambda_DNA-bd_dom_sf"/>
</dbReference>
<keyword evidence="3" id="KW-0238">DNA-binding</keyword>
<dbReference type="SMART" id="SM00354">
    <property type="entry name" value="HTH_LACI"/>
    <property type="match status" value="1"/>
</dbReference>
<name>A0A172ZLP3_9BACL</name>
<reference evidence="7" key="1">
    <citation type="submission" date="2015-10" db="EMBL/GenBank/DDBJ databases">
        <title>Genome of Paenibacillus bovis sp. nov.</title>
        <authorList>
            <person name="Wu Z."/>
            <person name="Gao C."/>
            <person name="Liu Z."/>
            <person name="Zheng H."/>
        </authorList>
    </citation>
    <scope>NUCLEOTIDE SEQUENCE [LARGE SCALE GENOMIC DNA]</scope>
    <source>
        <strain evidence="7">BD3526</strain>
    </source>
</reference>
<dbReference type="Gene3D" id="1.10.260.40">
    <property type="entry name" value="lambda repressor-like DNA-binding domains"/>
    <property type="match status" value="1"/>
</dbReference>